<dbReference type="Proteomes" id="UP001164250">
    <property type="component" value="Chromosome 1"/>
</dbReference>
<comment type="caution">
    <text evidence="1">The sequence shown here is derived from an EMBL/GenBank/DDBJ whole genome shotgun (WGS) entry which is preliminary data.</text>
</comment>
<accession>A0ACC1C7F0</accession>
<dbReference type="EMBL" id="CM047897">
    <property type="protein sequence ID" value="KAJ0111547.1"/>
    <property type="molecule type" value="Genomic_DNA"/>
</dbReference>
<proteinExistence type="predicted"/>
<reference evidence="2" key="1">
    <citation type="journal article" date="2023" name="G3 (Bethesda)">
        <title>Genome assembly and association tests identify interacting loci associated with vigor, precocity, and sex in interspecific pistachio rootstocks.</title>
        <authorList>
            <person name="Palmer W."/>
            <person name="Jacygrad E."/>
            <person name="Sagayaradj S."/>
            <person name="Cavanaugh K."/>
            <person name="Han R."/>
            <person name="Bertier L."/>
            <person name="Beede B."/>
            <person name="Kafkas S."/>
            <person name="Golino D."/>
            <person name="Preece J."/>
            <person name="Michelmore R."/>
        </authorList>
    </citation>
    <scope>NUCLEOTIDE SEQUENCE [LARGE SCALE GENOMIC DNA]</scope>
</reference>
<sequence>MDALFETINVRDLLSTHDLSDPTSPLSAPDLRLLISRLESHSLQIKSKVQSYIVSHRQDFASLFSVCNDAVSRTEEISTKLSEILELISDHPIDAEVREIIEEVSEKMREVRVKREMLELVRVIVRIYERLQGVREAVRDGRLRFAAEEVRELKKALRIGDENEREPIVYGLLRKEWLDCFEEIQELLVKYMESAVRFERESNRVLVKYRLNVDGIDGIELRTVLEAMEAVGILKYGLAKVADLMVKYVIIPAVNFGSPITFVEELNEGAEATLKIIPSVDSKIENADGKTIYSGIIQVIKFNYKCICFQNGSWVQCLGRLTWPRISELIISKFLSKVVPEDASKLADFHKIIEYTSEFEAALKEMRFISASDNEDEKLSNFAENVEVHFASKKKTEILAKARNLLLQCDFAVPEVSFHHWKVLDGRMIGGLNIPPEHLVDLLFLSERCVVSKAASQLMKLVHQTLQDVCLSSTRVALEFYRTARDAILLYEAVILVKVSAQRGVA</sequence>
<protein>
    <submittedName>
        <fullName evidence="1">Uncharacterized protein</fullName>
    </submittedName>
</protein>
<name>A0ACC1C7F0_9ROSI</name>
<evidence type="ECO:0000313" key="2">
    <source>
        <dbReference type="Proteomes" id="UP001164250"/>
    </source>
</evidence>
<gene>
    <name evidence="1" type="ORF">Patl1_01920</name>
</gene>
<organism evidence="1 2">
    <name type="scientific">Pistacia atlantica</name>
    <dbReference type="NCBI Taxonomy" id="434234"/>
    <lineage>
        <taxon>Eukaryota</taxon>
        <taxon>Viridiplantae</taxon>
        <taxon>Streptophyta</taxon>
        <taxon>Embryophyta</taxon>
        <taxon>Tracheophyta</taxon>
        <taxon>Spermatophyta</taxon>
        <taxon>Magnoliopsida</taxon>
        <taxon>eudicotyledons</taxon>
        <taxon>Gunneridae</taxon>
        <taxon>Pentapetalae</taxon>
        <taxon>rosids</taxon>
        <taxon>malvids</taxon>
        <taxon>Sapindales</taxon>
        <taxon>Anacardiaceae</taxon>
        <taxon>Pistacia</taxon>
    </lineage>
</organism>
<evidence type="ECO:0000313" key="1">
    <source>
        <dbReference type="EMBL" id="KAJ0111547.1"/>
    </source>
</evidence>
<keyword evidence="2" id="KW-1185">Reference proteome</keyword>